<feature type="transmembrane region" description="Helical" evidence="1">
    <location>
        <begin position="86"/>
        <end position="106"/>
    </location>
</feature>
<organism evidence="2 3">
    <name type="scientific">Gossypium hirsutum</name>
    <name type="common">Upland cotton</name>
    <name type="synonym">Gossypium mexicanum</name>
    <dbReference type="NCBI Taxonomy" id="3635"/>
    <lineage>
        <taxon>Eukaryota</taxon>
        <taxon>Viridiplantae</taxon>
        <taxon>Streptophyta</taxon>
        <taxon>Embryophyta</taxon>
        <taxon>Tracheophyta</taxon>
        <taxon>Spermatophyta</taxon>
        <taxon>Magnoliopsida</taxon>
        <taxon>eudicotyledons</taxon>
        <taxon>Gunneridae</taxon>
        <taxon>Pentapetalae</taxon>
        <taxon>rosids</taxon>
        <taxon>malvids</taxon>
        <taxon>Malvales</taxon>
        <taxon>Malvaceae</taxon>
        <taxon>Malvoideae</taxon>
        <taxon>Gossypium</taxon>
    </lineage>
</organism>
<dbReference type="Proteomes" id="UP000818029">
    <property type="component" value="Chromosome A04"/>
</dbReference>
<sequence>MAIWVFLKNYGYAVNNRLIINFVYRRRDLKRWSLFSLVMFSEGSIICGAGVLEGNKGSMYGTKVVLPLLPPALILSGKEEQIGSHIILGFIVAYTYVVLFLPNTIYGGKAETKTRSSAVVMDDMRVMSHCQHYTSLSAQMPLDSSVVGELIVTVSHYHRFCIMCAVSRSSSSQQSQGLLFFFYLTVHMELIILILNILI</sequence>
<dbReference type="RefSeq" id="XP_040967627.1">
    <property type="nucleotide sequence ID" value="XM_041111693.1"/>
</dbReference>
<keyword evidence="1" id="KW-0812">Transmembrane</keyword>
<reference evidence="2" key="1">
    <citation type="journal article" date="2020" name="Nat. Genet.">
        <title>Genomic diversifications of five Gossypium allopolyploid species and their impact on cotton improvement.</title>
        <authorList>
            <person name="Chen Z.J."/>
            <person name="Sreedasyam A."/>
            <person name="Ando A."/>
            <person name="Song Q."/>
            <person name="De Santiago L.M."/>
            <person name="Hulse-Kemp A.M."/>
            <person name="Ding M."/>
            <person name="Ye W."/>
            <person name="Kirkbride R.C."/>
            <person name="Jenkins J."/>
            <person name="Plott C."/>
            <person name="Lovell J."/>
            <person name="Lin Y.M."/>
            <person name="Vaughn R."/>
            <person name="Liu B."/>
            <person name="Simpson S."/>
            <person name="Scheffler B.E."/>
            <person name="Wen L."/>
            <person name="Saski C.A."/>
            <person name="Grover C.E."/>
            <person name="Hu G."/>
            <person name="Conover J.L."/>
            <person name="Carlson J.W."/>
            <person name="Shu S."/>
            <person name="Boston L.B."/>
            <person name="Williams M."/>
            <person name="Peterson D.G."/>
            <person name="McGee K."/>
            <person name="Jones D.C."/>
            <person name="Wendel J.F."/>
            <person name="Stelly D.M."/>
            <person name="Grimwood J."/>
            <person name="Schmutz J."/>
        </authorList>
    </citation>
    <scope>NUCLEOTIDE SEQUENCE [LARGE SCALE GENOMIC DNA]</scope>
    <source>
        <strain evidence="2">cv. TM-1</strain>
    </source>
</reference>
<evidence type="ECO:0000313" key="2">
    <source>
        <dbReference type="Proteomes" id="UP000818029"/>
    </source>
</evidence>
<evidence type="ECO:0000256" key="1">
    <source>
        <dbReference type="SAM" id="Phobius"/>
    </source>
</evidence>
<evidence type="ECO:0000313" key="3">
    <source>
        <dbReference type="RefSeq" id="XP_040967627.1"/>
    </source>
</evidence>
<gene>
    <name evidence="3" type="primary">LOC121228284</name>
</gene>
<keyword evidence="1" id="KW-1133">Transmembrane helix</keyword>
<protein>
    <submittedName>
        <fullName evidence="3">Uncharacterized protein</fullName>
    </submittedName>
</protein>
<reference evidence="3" key="2">
    <citation type="submission" date="2025-08" db="UniProtKB">
        <authorList>
            <consortium name="RefSeq"/>
        </authorList>
    </citation>
    <scope>IDENTIFICATION</scope>
</reference>
<name>A0ABM3BKP3_GOSHI</name>
<proteinExistence type="predicted"/>
<keyword evidence="2" id="KW-1185">Reference proteome</keyword>
<accession>A0ABM3BKP3</accession>
<feature type="transmembrane region" description="Helical" evidence="1">
    <location>
        <begin position="178"/>
        <end position="198"/>
    </location>
</feature>
<feature type="transmembrane region" description="Helical" evidence="1">
    <location>
        <begin position="32"/>
        <end position="52"/>
    </location>
</feature>
<keyword evidence="1" id="KW-0472">Membrane</keyword>
<dbReference type="GeneID" id="121228284"/>